<reference evidence="2" key="1">
    <citation type="journal article" date="2022" name="Mol. Ecol. Resour.">
        <title>The genomes of chicory, endive, great burdock and yacon provide insights into Asteraceae palaeo-polyploidization history and plant inulin production.</title>
        <authorList>
            <person name="Fan W."/>
            <person name="Wang S."/>
            <person name="Wang H."/>
            <person name="Wang A."/>
            <person name="Jiang F."/>
            <person name="Liu H."/>
            <person name="Zhao H."/>
            <person name="Xu D."/>
            <person name="Zhang Y."/>
        </authorList>
    </citation>
    <scope>NUCLEOTIDE SEQUENCE [LARGE SCALE GENOMIC DNA]</scope>
    <source>
        <strain evidence="2">cv. Punajuju</strain>
    </source>
</reference>
<comment type="caution">
    <text evidence="1">The sequence shown here is derived from an EMBL/GenBank/DDBJ whole genome shotgun (WGS) entry which is preliminary data.</text>
</comment>
<name>A0ACB9BKG3_CICIN</name>
<evidence type="ECO:0000313" key="1">
    <source>
        <dbReference type="EMBL" id="KAI3722511.1"/>
    </source>
</evidence>
<reference evidence="1 2" key="2">
    <citation type="journal article" date="2022" name="Mol. Ecol. Resour.">
        <title>The genomes of chicory, endive, great burdock and yacon provide insights into Asteraceae paleo-polyploidization history and plant inulin production.</title>
        <authorList>
            <person name="Fan W."/>
            <person name="Wang S."/>
            <person name="Wang H."/>
            <person name="Wang A."/>
            <person name="Jiang F."/>
            <person name="Liu H."/>
            <person name="Zhao H."/>
            <person name="Xu D."/>
            <person name="Zhang Y."/>
        </authorList>
    </citation>
    <scope>NUCLEOTIDE SEQUENCE [LARGE SCALE GENOMIC DNA]</scope>
    <source>
        <strain evidence="2">cv. Punajuju</strain>
        <tissue evidence="1">Leaves</tissue>
    </source>
</reference>
<proteinExistence type="predicted"/>
<gene>
    <name evidence="1" type="ORF">L2E82_33550</name>
</gene>
<dbReference type="Proteomes" id="UP001055811">
    <property type="component" value="Linkage Group LG06"/>
</dbReference>
<sequence length="430" mass="48331">MAGDEGPSNKTGSNTSDHESPYYLHPSDYPRQMQVNDALSDKNYADWVQEMENFLFAKNKIGFIDGTIVKPEKTSKEYMAWMRCDAMIKGWLTTAMEKEIRGSVKYASTASEIWSDLRERFGKESAPRAYELKNQLSTTRQDGTSVSAYYTKLRSLWDEIQSTFPTPKCTCNGCTCGIGKRLVEHQEKEKLYEFLMGLDGDFAVIKTQILATSPTPALGSAYHLVAEDERQRAITGDKKPSIETAAFKASMSTKRDGNSGQQRNKPNQNPVKQEAEKQHCTFCDKSGHNRDGCFKRIGYPEWWPGKGKTDKDKPRAACIDASPIPGLTENQYKAFLKHFGEENKHENEETIPVANMTGRSSDDDDWVVDSGATEHTTYRADILTNKTKRNFERPVVIPNGDAIPVEGRGRVVPKLKEFCMSLILIAISCL</sequence>
<evidence type="ECO:0000313" key="2">
    <source>
        <dbReference type="Proteomes" id="UP001055811"/>
    </source>
</evidence>
<keyword evidence="2" id="KW-1185">Reference proteome</keyword>
<dbReference type="EMBL" id="CM042014">
    <property type="protein sequence ID" value="KAI3722511.1"/>
    <property type="molecule type" value="Genomic_DNA"/>
</dbReference>
<accession>A0ACB9BKG3</accession>
<organism evidence="1 2">
    <name type="scientific">Cichorium intybus</name>
    <name type="common">Chicory</name>
    <dbReference type="NCBI Taxonomy" id="13427"/>
    <lineage>
        <taxon>Eukaryota</taxon>
        <taxon>Viridiplantae</taxon>
        <taxon>Streptophyta</taxon>
        <taxon>Embryophyta</taxon>
        <taxon>Tracheophyta</taxon>
        <taxon>Spermatophyta</taxon>
        <taxon>Magnoliopsida</taxon>
        <taxon>eudicotyledons</taxon>
        <taxon>Gunneridae</taxon>
        <taxon>Pentapetalae</taxon>
        <taxon>asterids</taxon>
        <taxon>campanulids</taxon>
        <taxon>Asterales</taxon>
        <taxon>Asteraceae</taxon>
        <taxon>Cichorioideae</taxon>
        <taxon>Cichorieae</taxon>
        <taxon>Cichoriinae</taxon>
        <taxon>Cichorium</taxon>
    </lineage>
</organism>
<protein>
    <submittedName>
        <fullName evidence="1">Uncharacterized protein</fullName>
    </submittedName>
</protein>